<evidence type="ECO:0000313" key="1">
    <source>
        <dbReference type="EMBL" id="TFK99772.1"/>
    </source>
</evidence>
<dbReference type="EMBL" id="ML178832">
    <property type="protein sequence ID" value="TFK99772.1"/>
    <property type="molecule type" value="Genomic_DNA"/>
</dbReference>
<dbReference type="Gene3D" id="1.20.1280.50">
    <property type="match status" value="1"/>
</dbReference>
<protein>
    <submittedName>
        <fullName evidence="1">Uncharacterized protein</fullName>
    </submittedName>
</protein>
<keyword evidence="2" id="KW-1185">Reference proteome</keyword>
<evidence type="ECO:0000313" key="2">
    <source>
        <dbReference type="Proteomes" id="UP000305067"/>
    </source>
</evidence>
<dbReference type="OrthoDB" id="3235815at2759"/>
<sequence length="391" mass="43241">MTFTPISDIRETLGSLPKNTGRSLLLRRISEARTYLESLERLQNDYSATAVLPDEILGLILTKVVSHEGRGPFSPVPWTLCVTLSSVCRTWRAVALQTPSFWANIPVLASSHFYEMAARSKEALFGVRLPYGTPASQGQSSALMAEQEMISNFLNTLGFLGTSQSVALTQVSEMEIKNFETLEQGTTLTWEDAQTKITFELPYSQPSLPSSLTTHRSRGRTQVHLIVHKISYMEYLVSISDWVALLLNHPHIQIVSLVEDLAPTVLEALAATQSAPTPAPEVALLEGQQAPDIPHHAAVTPATLGPRVNPLDTRLKKKHTPILPALRVPLPQFSYFDAILSLVTHRQLYGAKCAMDIDYTRGFNTEMLQRLEDVVGPNAATWDGLDSDDWL</sequence>
<name>A0A5C3QCK3_9AGAR</name>
<accession>A0A5C3QCK3</accession>
<proteinExistence type="predicted"/>
<organism evidence="1 2">
    <name type="scientific">Pterulicium gracile</name>
    <dbReference type="NCBI Taxonomy" id="1884261"/>
    <lineage>
        <taxon>Eukaryota</taxon>
        <taxon>Fungi</taxon>
        <taxon>Dikarya</taxon>
        <taxon>Basidiomycota</taxon>
        <taxon>Agaricomycotina</taxon>
        <taxon>Agaricomycetes</taxon>
        <taxon>Agaricomycetidae</taxon>
        <taxon>Agaricales</taxon>
        <taxon>Pleurotineae</taxon>
        <taxon>Pterulaceae</taxon>
        <taxon>Pterulicium</taxon>
    </lineage>
</organism>
<reference evidence="1 2" key="1">
    <citation type="journal article" date="2019" name="Nat. Ecol. Evol.">
        <title>Megaphylogeny resolves global patterns of mushroom evolution.</title>
        <authorList>
            <person name="Varga T."/>
            <person name="Krizsan K."/>
            <person name="Foldi C."/>
            <person name="Dima B."/>
            <person name="Sanchez-Garcia M."/>
            <person name="Sanchez-Ramirez S."/>
            <person name="Szollosi G.J."/>
            <person name="Szarkandi J.G."/>
            <person name="Papp V."/>
            <person name="Albert L."/>
            <person name="Andreopoulos W."/>
            <person name="Angelini C."/>
            <person name="Antonin V."/>
            <person name="Barry K.W."/>
            <person name="Bougher N.L."/>
            <person name="Buchanan P."/>
            <person name="Buyck B."/>
            <person name="Bense V."/>
            <person name="Catcheside P."/>
            <person name="Chovatia M."/>
            <person name="Cooper J."/>
            <person name="Damon W."/>
            <person name="Desjardin D."/>
            <person name="Finy P."/>
            <person name="Geml J."/>
            <person name="Haridas S."/>
            <person name="Hughes K."/>
            <person name="Justo A."/>
            <person name="Karasinski D."/>
            <person name="Kautmanova I."/>
            <person name="Kiss B."/>
            <person name="Kocsube S."/>
            <person name="Kotiranta H."/>
            <person name="LaButti K.M."/>
            <person name="Lechner B.E."/>
            <person name="Liimatainen K."/>
            <person name="Lipzen A."/>
            <person name="Lukacs Z."/>
            <person name="Mihaltcheva S."/>
            <person name="Morgado L.N."/>
            <person name="Niskanen T."/>
            <person name="Noordeloos M.E."/>
            <person name="Ohm R.A."/>
            <person name="Ortiz-Santana B."/>
            <person name="Ovrebo C."/>
            <person name="Racz N."/>
            <person name="Riley R."/>
            <person name="Savchenko A."/>
            <person name="Shiryaev A."/>
            <person name="Soop K."/>
            <person name="Spirin V."/>
            <person name="Szebenyi C."/>
            <person name="Tomsovsky M."/>
            <person name="Tulloss R.E."/>
            <person name="Uehling J."/>
            <person name="Grigoriev I.V."/>
            <person name="Vagvolgyi C."/>
            <person name="Papp T."/>
            <person name="Martin F.M."/>
            <person name="Miettinen O."/>
            <person name="Hibbett D.S."/>
            <person name="Nagy L.G."/>
        </authorList>
    </citation>
    <scope>NUCLEOTIDE SEQUENCE [LARGE SCALE GENOMIC DNA]</scope>
    <source>
        <strain evidence="1 2">CBS 309.79</strain>
    </source>
</reference>
<gene>
    <name evidence="1" type="ORF">BDV98DRAFT_594706</name>
</gene>
<dbReference type="AlphaFoldDB" id="A0A5C3QCK3"/>
<dbReference type="Proteomes" id="UP000305067">
    <property type="component" value="Unassembled WGS sequence"/>
</dbReference>